<dbReference type="FunCoup" id="G3ATN9">
    <property type="interactions" value="42"/>
</dbReference>
<gene>
    <name evidence="2" type="ORF">SPAPADRAFT_63114</name>
</gene>
<keyword evidence="3" id="KW-1185">Reference proteome</keyword>
<dbReference type="OrthoDB" id="3981230at2759"/>
<dbReference type="Proteomes" id="UP000000709">
    <property type="component" value="Unassembled WGS sequence"/>
</dbReference>
<dbReference type="GeneID" id="18874600"/>
<accession>G3ATN9</accession>
<dbReference type="HOGENOM" id="CLU_050722_0_0_1"/>
<dbReference type="RefSeq" id="XP_007377236.1">
    <property type="nucleotide sequence ID" value="XM_007377174.1"/>
</dbReference>
<evidence type="ECO:0000256" key="1">
    <source>
        <dbReference type="SAM" id="MobiDB-lite"/>
    </source>
</evidence>
<feature type="region of interest" description="Disordered" evidence="1">
    <location>
        <begin position="206"/>
        <end position="231"/>
    </location>
</feature>
<dbReference type="InParanoid" id="G3ATN9"/>
<dbReference type="KEGG" id="spaa:SPAPADRAFT_63114"/>
<dbReference type="EMBL" id="GL996505">
    <property type="protein sequence ID" value="EGW30265.1"/>
    <property type="molecule type" value="Genomic_DNA"/>
</dbReference>
<evidence type="ECO:0000313" key="3">
    <source>
        <dbReference type="Proteomes" id="UP000000709"/>
    </source>
</evidence>
<organism evidence="3">
    <name type="scientific">Spathaspora passalidarum (strain NRRL Y-27907 / 11-Y1)</name>
    <dbReference type="NCBI Taxonomy" id="619300"/>
    <lineage>
        <taxon>Eukaryota</taxon>
        <taxon>Fungi</taxon>
        <taxon>Dikarya</taxon>
        <taxon>Ascomycota</taxon>
        <taxon>Saccharomycotina</taxon>
        <taxon>Pichiomycetes</taxon>
        <taxon>Debaryomycetaceae</taxon>
        <taxon>Spathaspora</taxon>
    </lineage>
</organism>
<proteinExistence type="predicted"/>
<reference evidence="2 3" key="1">
    <citation type="journal article" date="2011" name="Proc. Natl. Acad. Sci. U.S.A.">
        <title>Comparative genomics of xylose-fermenting fungi for enhanced biofuel production.</title>
        <authorList>
            <person name="Wohlbach D.J."/>
            <person name="Kuo A."/>
            <person name="Sato T.K."/>
            <person name="Potts K.M."/>
            <person name="Salamov A.A."/>
            <person name="LaButti K.M."/>
            <person name="Sun H."/>
            <person name="Clum A."/>
            <person name="Pangilinan J.L."/>
            <person name="Lindquist E.A."/>
            <person name="Lucas S."/>
            <person name="Lapidus A."/>
            <person name="Jin M."/>
            <person name="Gunawan C."/>
            <person name="Balan V."/>
            <person name="Dale B.E."/>
            <person name="Jeffries T.W."/>
            <person name="Zinkel R."/>
            <person name="Barry K.W."/>
            <person name="Grigoriev I.V."/>
            <person name="Gasch A.P."/>
        </authorList>
    </citation>
    <scope>NUCLEOTIDE SEQUENCE [LARGE SCALE GENOMIC DNA]</scope>
    <source>
        <strain evidence="3">NRRL Y-27907 / 11-Y1</strain>
    </source>
</reference>
<sequence>MDNYLGPSKQMNQENKENQYPEPLKAKRGFSITKPLSNRNSSIPILKPIHQNAKTQKLESFLRNSLLKSPKRICSPSHRIIAQPGKSVLRRNGPAFVVESSTGLINEATKFGTELNTANCEGFPFPETESEIVQIPTNEDNLNKMAIIRMIKNKQATNNDKVRQDRSGFYNESEFKEYRENRAQALSESTEGVQLVSQNINSIQQDRPTFQLQKGSKQSKKSVKWADNLEW</sequence>
<name>G3ATN9_SPAPN</name>
<dbReference type="eggNOG" id="ENOG502SABW">
    <property type="taxonomic scope" value="Eukaryota"/>
</dbReference>
<protein>
    <submittedName>
        <fullName evidence="2">Uncharacterized protein</fullName>
    </submittedName>
</protein>
<feature type="region of interest" description="Disordered" evidence="1">
    <location>
        <begin position="1"/>
        <end position="24"/>
    </location>
</feature>
<dbReference type="AlphaFoldDB" id="G3ATN9"/>
<evidence type="ECO:0000313" key="2">
    <source>
        <dbReference type="EMBL" id="EGW30265.1"/>
    </source>
</evidence>